<dbReference type="SUPFAM" id="SSF55681">
    <property type="entry name" value="Class II aaRS and biotin synthetases"/>
    <property type="match status" value="1"/>
</dbReference>
<feature type="DNA-binding region" description="H-T-H motif" evidence="6">
    <location>
        <begin position="22"/>
        <end position="41"/>
    </location>
</feature>
<feature type="binding site" evidence="6">
    <location>
        <position position="117"/>
    </location>
    <ligand>
        <name>biotin</name>
        <dbReference type="ChEBI" id="CHEBI:57586"/>
    </ligand>
</feature>
<feature type="domain" description="BPL/LPL catalytic" evidence="7">
    <location>
        <begin position="70"/>
        <end position="261"/>
    </location>
</feature>
<dbReference type="CDD" id="cd16442">
    <property type="entry name" value="BPL"/>
    <property type="match status" value="1"/>
</dbReference>
<proteinExistence type="inferred from homology"/>
<evidence type="ECO:0000256" key="2">
    <source>
        <dbReference type="ARBA" id="ARBA00022741"/>
    </source>
</evidence>
<evidence type="ECO:0000313" key="9">
    <source>
        <dbReference type="Proteomes" id="UP000294650"/>
    </source>
</evidence>
<dbReference type="GO" id="GO:0016740">
    <property type="term" value="F:transferase activity"/>
    <property type="evidence" value="ECO:0007669"/>
    <property type="project" value="UniProtKB-ARBA"/>
</dbReference>
<comment type="similarity">
    <text evidence="6">Belongs to the biotin--protein ligase family.</text>
</comment>
<dbReference type="SUPFAM" id="SSF46785">
    <property type="entry name" value="Winged helix' DNA-binding domain"/>
    <property type="match status" value="1"/>
</dbReference>
<dbReference type="Proteomes" id="UP000294650">
    <property type="component" value="Unassembled WGS sequence"/>
</dbReference>
<dbReference type="CDD" id="cd00090">
    <property type="entry name" value="HTH_ARSR"/>
    <property type="match status" value="1"/>
</dbReference>
<dbReference type="Pfam" id="PF08279">
    <property type="entry name" value="HTH_11"/>
    <property type="match status" value="1"/>
</dbReference>
<dbReference type="NCBIfam" id="TIGR00121">
    <property type="entry name" value="birA_ligase"/>
    <property type="match status" value="1"/>
</dbReference>
<dbReference type="PANTHER" id="PTHR12835">
    <property type="entry name" value="BIOTIN PROTEIN LIGASE"/>
    <property type="match status" value="1"/>
</dbReference>
<dbReference type="RefSeq" id="WP_132370986.1">
    <property type="nucleotide sequence ID" value="NZ_SMAN01000003.1"/>
</dbReference>
<comment type="catalytic activity">
    <reaction evidence="6">
        <text>biotin + L-lysyl-[protein] + ATP = N(6)-biotinyl-L-lysyl-[protein] + AMP + diphosphate + H(+)</text>
        <dbReference type="Rhea" id="RHEA:11756"/>
        <dbReference type="Rhea" id="RHEA-COMP:9752"/>
        <dbReference type="Rhea" id="RHEA-COMP:10505"/>
        <dbReference type="ChEBI" id="CHEBI:15378"/>
        <dbReference type="ChEBI" id="CHEBI:29969"/>
        <dbReference type="ChEBI" id="CHEBI:30616"/>
        <dbReference type="ChEBI" id="CHEBI:33019"/>
        <dbReference type="ChEBI" id="CHEBI:57586"/>
        <dbReference type="ChEBI" id="CHEBI:83144"/>
        <dbReference type="ChEBI" id="CHEBI:456215"/>
        <dbReference type="EC" id="6.3.4.15"/>
    </reaction>
</comment>
<dbReference type="InterPro" id="IPR004408">
    <property type="entry name" value="Biotin_CoA_COase_ligase"/>
</dbReference>
<evidence type="ECO:0000259" key="7">
    <source>
        <dbReference type="PROSITE" id="PS51733"/>
    </source>
</evidence>
<dbReference type="InterPro" id="IPR036388">
    <property type="entry name" value="WH-like_DNA-bd_sf"/>
</dbReference>
<dbReference type="GO" id="GO:0009249">
    <property type="term" value="P:protein lipoylation"/>
    <property type="evidence" value="ECO:0007669"/>
    <property type="project" value="UniProtKB-ARBA"/>
</dbReference>
<organism evidence="8 9">
    <name type="scientific">Melghiribacillus thermohalophilus</name>
    <dbReference type="NCBI Taxonomy" id="1324956"/>
    <lineage>
        <taxon>Bacteria</taxon>
        <taxon>Bacillati</taxon>
        <taxon>Bacillota</taxon>
        <taxon>Bacilli</taxon>
        <taxon>Bacillales</taxon>
        <taxon>Bacillaceae</taxon>
        <taxon>Melghiribacillus</taxon>
    </lineage>
</organism>
<name>A0A4R3N871_9BACI</name>
<evidence type="ECO:0000256" key="3">
    <source>
        <dbReference type="ARBA" id="ARBA00022840"/>
    </source>
</evidence>
<dbReference type="PROSITE" id="PS51733">
    <property type="entry name" value="BPL_LPL_CATALYTIC"/>
    <property type="match status" value="1"/>
</dbReference>
<accession>A0A4R3N871</accession>
<keyword evidence="6" id="KW-0805">Transcription regulation</keyword>
<reference evidence="8 9" key="1">
    <citation type="submission" date="2019-03" db="EMBL/GenBank/DDBJ databases">
        <title>Genomic Encyclopedia of Type Strains, Phase IV (KMG-IV): sequencing the most valuable type-strain genomes for metagenomic binning, comparative biology and taxonomic classification.</title>
        <authorList>
            <person name="Goeker M."/>
        </authorList>
    </citation>
    <scope>NUCLEOTIDE SEQUENCE [LARGE SCALE GENOMIC DNA]</scope>
    <source>
        <strain evidence="8 9">DSM 25894</strain>
    </source>
</reference>
<evidence type="ECO:0000256" key="1">
    <source>
        <dbReference type="ARBA" id="ARBA00022598"/>
    </source>
</evidence>
<keyword evidence="2 6" id="KW-0547">Nucleotide-binding</keyword>
<dbReference type="OrthoDB" id="9807064at2"/>
<dbReference type="InterPro" id="IPR013196">
    <property type="entry name" value="HTH_11"/>
</dbReference>
<comment type="caution">
    <text evidence="6">Lacks conserved residue(s) required for the propagation of feature annotation.</text>
</comment>
<dbReference type="PANTHER" id="PTHR12835:SF5">
    <property type="entry name" value="BIOTIN--PROTEIN LIGASE"/>
    <property type="match status" value="1"/>
</dbReference>
<dbReference type="InterPro" id="IPR045864">
    <property type="entry name" value="aa-tRNA-synth_II/BPL/LPL"/>
</dbReference>
<evidence type="ECO:0000256" key="5">
    <source>
        <dbReference type="ARBA" id="ARBA00023267"/>
    </source>
</evidence>
<comment type="caution">
    <text evidence="8">The sequence shown here is derived from an EMBL/GenBank/DDBJ whole genome shotgun (WGS) entry which is preliminary data.</text>
</comment>
<dbReference type="GO" id="GO:0005524">
    <property type="term" value="F:ATP binding"/>
    <property type="evidence" value="ECO:0007669"/>
    <property type="project" value="UniProtKB-UniRule"/>
</dbReference>
<evidence type="ECO:0000313" key="8">
    <source>
        <dbReference type="EMBL" id="TCT25553.1"/>
    </source>
</evidence>
<comment type="function">
    <text evidence="6">Acts both as a biotin--[acetyl-CoA-carboxylase] ligase and a repressor.</text>
</comment>
<dbReference type="InterPro" id="IPR011991">
    <property type="entry name" value="ArsR-like_HTH"/>
</dbReference>
<dbReference type="HAMAP" id="MF_00978">
    <property type="entry name" value="Bifunct_BirA"/>
    <property type="match status" value="1"/>
</dbReference>
<dbReference type="InterPro" id="IPR003142">
    <property type="entry name" value="BPL_C"/>
</dbReference>
<dbReference type="Gene3D" id="1.10.10.10">
    <property type="entry name" value="Winged helix-like DNA-binding domain superfamily/Winged helix DNA-binding domain"/>
    <property type="match status" value="1"/>
</dbReference>
<keyword evidence="4 6" id="KW-0238">DNA-binding</keyword>
<keyword evidence="6" id="KW-0804">Transcription</keyword>
<dbReference type="EC" id="6.3.4.15" evidence="6"/>
<dbReference type="InterPro" id="IPR004143">
    <property type="entry name" value="BPL_LPL_catalytic"/>
</dbReference>
<feature type="binding site" evidence="6">
    <location>
        <begin position="121"/>
        <end position="123"/>
    </location>
    <ligand>
        <name>biotin</name>
        <dbReference type="ChEBI" id="CHEBI:57586"/>
    </ligand>
</feature>
<dbReference type="EMBL" id="SMAN01000003">
    <property type="protein sequence ID" value="TCT25553.1"/>
    <property type="molecule type" value="Genomic_DNA"/>
</dbReference>
<evidence type="ECO:0000256" key="4">
    <source>
        <dbReference type="ARBA" id="ARBA00023125"/>
    </source>
</evidence>
<dbReference type="GO" id="GO:0004077">
    <property type="term" value="F:biotin--[biotin carboxyl-carrier protein] ligase activity"/>
    <property type="evidence" value="ECO:0007669"/>
    <property type="project" value="UniProtKB-UniRule"/>
</dbReference>
<keyword evidence="9" id="KW-1185">Reference proteome</keyword>
<gene>
    <name evidence="6" type="primary">birA</name>
    <name evidence="8" type="ORF">EDD68_103108</name>
</gene>
<feature type="binding site" evidence="6">
    <location>
        <position position="188"/>
    </location>
    <ligand>
        <name>biotin</name>
        <dbReference type="ChEBI" id="CHEBI:57586"/>
    </ligand>
</feature>
<protein>
    <recommendedName>
        <fullName evidence="6">Bifunctional ligase/repressor BirA</fullName>
    </recommendedName>
    <alternativeName>
        <fullName evidence="6">Biotin--[acetyl-CoA-carboxylase] ligase</fullName>
        <ecNumber evidence="6">6.3.4.15</ecNumber>
    </alternativeName>
    <alternativeName>
        <fullName evidence="6">Biotin--protein ligase</fullName>
    </alternativeName>
    <alternativeName>
        <fullName evidence="6">Biotin-[acetyl-CoA carboxylase] synthetase</fullName>
    </alternativeName>
</protein>
<dbReference type="SUPFAM" id="SSF50037">
    <property type="entry name" value="C-terminal domain of transcriptional repressors"/>
    <property type="match status" value="1"/>
</dbReference>
<keyword evidence="5 6" id="KW-0092">Biotin</keyword>
<dbReference type="InterPro" id="IPR030855">
    <property type="entry name" value="Bifunct_BirA"/>
</dbReference>
<evidence type="ECO:0000256" key="6">
    <source>
        <dbReference type="HAMAP-Rule" id="MF_00978"/>
    </source>
</evidence>
<dbReference type="GO" id="GO:0006355">
    <property type="term" value="P:regulation of DNA-templated transcription"/>
    <property type="evidence" value="ECO:0007669"/>
    <property type="project" value="UniProtKB-UniRule"/>
</dbReference>
<dbReference type="Pfam" id="PF02237">
    <property type="entry name" value="BPL_C"/>
    <property type="match status" value="1"/>
</dbReference>
<keyword evidence="6" id="KW-0678">Repressor</keyword>
<dbReference type="AlphaFoldDB" id="A0A4R3N871"/>
<dbReference type="Gene3D" id="2.30.30.100">
    <property type="match status" value="1"/>
</dbReference>
<keyword evidence="3 6" id="KW-0067">ATP-binding</keyword>
<dbReference type="InterPro" id="IPR008988">
    <property type="entry name" value="Transcriptional_repressor_C"/>
</dbReference>
<sequence length="330" mass="37996">MESTRRKLIDLLSRYPDEFVSGQVLSEQLNITRSAIWKHMKELEKDGYVIQSVPRKGYRILKNPDKLSANTIQWGLSTNWLGSRVIFEKTTDSTQVIAHHLGREGAQHGTVVVADEQVKGRGRLNRTWYSKKGDGIWMSLILRPEVEPQQAPQLTLLSAVAIVEALEEITDLAFYIKWPNDIYVHDHKIAGILTEMQAEQDQINYIVQGIGLNVNQNREDFNMISDNEPTSLKIETGMAWNRRPLIQVILQQIERLYERYLKEGFLPIKTMWEERAYRLGQPIMVSSKNQNWQGIFKGIDQDGALIVTDQKGRDHVLYSAEINWRSGGHE</sequence>
<dbReference type="Pfam" id="PF03099">
    <property type="entry name" value="BPL_LplA_LipB"/>
    <property type="match status" value="1"/>
</dbReference>
<dbReference type="GO" id="GO:0005737">
    <property type="term" value="C:cytoplasm"/>
    <property type="evidence" value="ECO:0007669"/>
    <property type="project" value="TreeGrafter"/>
</dbReference>
<dbReference type="Gene3D" id="3.30.930.10">
    <property type="entry name" value="Bira Bifunctional Protein, Domain 2"/>
    <property type="match status" value="1"/>
</dbReference>
<dbReference type="GO" id="GO:0003677">
    <property type="term" value="F:DNA binding"/>
    <property type="evidence" value="ECO:0007669"/>
    <property type="project" value="UniProtKB-UniRule"/>
</dbReference>
<dbReference type="InterPro" id="IPR036390">
    <property type="entry name" value="WH_DNA-bd_sf"/>
</dbReference>
<keyword evidence="1 6" id="KW-0436">Ligase</keyword>